<dbReference type="CDD" id="cd05120">
    <property type="entry name" value="APH_ChoK_like"/>
    <property type="match status" value="1"/>
</dbReference>
<evidence type="ECO:0000313" key="3">
    <source>
        <dbReference type="Proteomes" id="UP000243081"/>
    </source>
</evidence>
<dbReference type="Gene3D" id="3.90.1200.10">
    <property type="match status" value="1"/>
</dbReference>
<dbReference type="PANTHER" id="PTHR21310:SF48">
    <property type="entry name" value="AMINOGLYCOSIDE PHOSPHOTRANSFERASE DOMAIN-CONTAINING PROTEIN"/>
    <property type="match status" value="1"/>
</dbReference>
<gene>
    <name evidence="2" type="ORF">LLEC1_02119</name>
</gene>
<dbReference type="OrthoDB" id="4177236at2759"/>
<keyword evidence="3" id="KW-1185">Reference proteome</keyword>
<comment type="caution">
    <text evidence="2">The sequence shown here is derived from an EMBL/GenBank/DDBJ whole genome shotgun (WGS) entry which is preliminary data.</text>
</comment>
<organism evidence="2 3">
    <name type="scientific">Cordyceps confragosa</name>
    <name type="common">Lecanicillium lecanii</name>
    <dbReference type="NCBI Taxonomy" id="2714763"/>
    <lineage>
        <taxon>Eukaryota</taxon>
        <taxon>Fungi</taxon>
        <taxon>Dikarya</taxon>
        <taxon>Ascomycota</taxon>
        <taxon>Pezizomycotina</taxon>
        <taxon>Sordariomycetes</taxon>
        <taxon>Hypocreomycetidae</taxon>
        <taxon>Hypocreales</taxon>
        <taxon>Cordycipitaceae</taxon>
        <taxon>Akanthomyces</taxon>
    </lineage>
</organism>
<dbReference type="InterPro" id="IPR051678">
    <property type="entry name" value="AGP_Transferase"/>
</dbReference>
<proteinExistence type="predicted"/>
<reference evidence="2 3" key="1">
    <citation type="submission" date="2016-03" db="EMBL/GenBank/DDBJ databases">
        <title>Fine-scale spatial genetic structure of a fungal parasite of coffee scale insects.</title>
        <authorList>
            <person name="Jackson D."/>
            <person name="Zemenick K.A."/>
            <person name="Malloure B."/>
            <person name="Quandt C.A."/>
            <person name="James T.Y."/>
        </authorList>
    </citation>
    <scope>NUCLEOTIDE SEQUENCE [LARGE SCALE GENOMIC DNA]</scope>
    <source>
        <strain evidence="2 3">UM487</strain>
    </source>
</reference>
<protein>
    <recommendedName>
        <fullName evidence="1">Aminoglycoside phosphotransferase domain-containing protein</fullName>
    </recommendedName>
</protein>
<name>A0A179I318_CORDF</name>
<feature type="domain" description="Aminoglycoside phosphotransferase" evidence="1">
    <location>
        <begin position="72"/>
        <end position="272"/>
    </location>
</feature>
<evidence type="ECO:0000259" key="1">
    <source>
        <dbReference type="Pfam" id="PF01636"/>
    </source>
</evidence>
<dbReference type="InterPro" id="IPR002575">
    <property type="entry name" value="Aminoglycoside_PTrfase"/>
</dbReference>
<accession>A0A179I318</accession>
<dbReference type="PANTHER" id="PTHR21310">
    <property type="entry name" value="AMINOGLYCOSIDE PHOSPHOTRANSFERASE-RELATED-RELATED"/>
    <property type="match status" value="1"/>
</dbReference>
<dbReference type="Pfam" id="PF01636">
    <property type="entry name" value="APH"/>
    <property type="match status" value="1"/>
</dbReference>
<dbReference type="Proteomes" id="UP000243081">
    <property type="component" value="Unassembled WGS sequence"/>
</dbReference>
<sequence>MSSSSSLPILQVASVLQYDILFSESDDNLPEPLPSLETIEDAPIINKLMSRCIACVGSSYVVKYGYEVEPLEAENMKFVRRNTNIHVPRVYAVYQRFLEQDTQKTYIIMEKIAGESLDKLWDGFDAAQKKGVTQQLKASFISLRELPHRGFFGSIDKTKLRDFFFVADEPMPSIDGPFDTEDALIDGLLERFLADSPERLRHKAAYYRQVLFKIFKGNEQPVFTHADLQLKNVMLQPDGRIAILDWQASGWYPVYWEYAVAICAHRGWTDDWATHIGLFLDEYPNHFAWMSRLHMERWY</sequence>
<evidence type="ECO:0000313" key="2">
    <source>
        <dbReference type="EMBL" id="OAQ96158.1"/>
    </source>
</evidence>
<dbReference type="AlphaFoldDB" id="A0A179I318"/>
<dbReference type="SUPFAM" id="SSF56112">
    <property type="entry name" value="Protein kinase-like (PK-like)"/>
    <property type="match status" value="1"/>
</dbReference>
<dbReference type="OMA" id="HGDCQRK"/>
<dbReference type="InterPro" id="IPR011009">
    <property type="entry name" value="Kinase-like_dom_sf"/>
</dbReference>
<dbReference type="EMBL" id="LUKN01004321">
    <property type="protein sequence ID" value="OAQ96158.1"/>
    <property type="molecule type" value="Genomic_DNA"/>
</dbReference>